<sequence>MSGSHTRARFRRADGLPGAVGVTLLGALLPGVGYAWSGRRLGYALLLATLGVLILLASLTRGAGSLLDLAFDPGRLRAVATIVGVSLVVWVFVVVTTYLMVRPTRMGPWRTGAGAAFVFLLCLAVTLPVGLAMRAALAQAGLVSEVFAPKISATVPKDVTKADPWGGRDRVSVLVIGGDAGPGRTGVRTDTVILLSIDTHTGKAVMFSLPRNMMYAQFPESSPLHDVFPDGFTGAGDPASWMLNAVYGQVPALYPHILGKSDNEGADALKQAVEGSLGTPVDYYALVELKGFRNVVDAMGGVTVNINEPVAIGGSIDHNDPPDDYLEPGPDQHLDGFHALWFARGRWGSDDYERMLRQRCMVNALVDEADPIHLLTHYTKLAQAGREIVETDIPRELMPAFVDLGMKVKEHRLKSLAFVSSDEFFSGDPDYSWMHETVDRALTHQRKRAGRRNDPGRAVAADDVCGYHPVG</sequence>
<dbReference type="Pfam" id="PF03816">
    <property type="entry name" value="LytR_cpsA_psr"/>
    <property type="match status" value="1"/>
</dbReference>
<protein>
    <submittedName>
        <fullName evidence="3">Cell envelope-related transcriptional attenuator</fullName>
    </submittedName>
</protein>
<proteinExistence type="predicted"/>
<gene>
    <name evidence="3" type="ORF">NOCA2300033</name>
</gene>
<dbReference type="InterPro" id="IPR050922">
    <property type="entry name" value="LytR/CpsA/Psr_CW_biosynth"/>
</dbReference>
<dbReference type="EMBL" id="CZKA01000024">
    <property type="protein sequence ID" value="CUR55801.1"/>
    <property type="molecule type" value="Genomic_DNA"/>
</dbReference>
<name>A0A2P2C1C8_9ZZZZ</name>
<keyword evidence="1" id="KW-0472">Membrane</keyword>
<accession>A0A2P2C1C8</accession>
<feature type="transmembrane region" description="Helical" evidence="1">
    <location>
        <begin position="15"/>
        <end position="34"/>
    </location>
</feature>
<dbReference type="PANTHER" id="PTHR33392">
    <property type="entry name" value="POLYISOPRENYL-TEICHOIC ACID--PEPTIDOGLYCAN TEICHOIC ACID TRANSFERASE TAGU"/>
    <property type="match status" value="1"/>
</dbReference>
<feature type="transmembrane region" description="Helical" evidence="1">
    <location>
        <begin position="41"/>
        <end position="59"/>
    </location>
</feature>
<evidence type="ECO:0000313" key="3">
    <source>
        <dbReference type="EMBL" id="CUR55801.1"/>
    </source>
</evidence>
<dbReference type="AlphaFoldDB" id="A0A2P2C1C8"/>
<reference evidence="3" key="1">
    <citation type="submission" date="2015-08" db="EMBL/GenBank/DDBJ databases">
        <authorList>
            <person name="Babu N.S."/>
            <person name="Beckwith C.J."/>
            <person name="Beseler K.G."/>
            <person name="Brison A."/>
            <person name="Carone J.V."/>
            <person name="Caskin T.P."/>
            <person name="Diamond M."/>
            <person name="Durham M.E."/>
            <person name="Foxe J.M."/>
            <person name="Go M."/>
            <person name="Henderson B.A."/>
            <person name="Jones I.B."/>
            <person name="McGettigan J.A."/>
            <person name="Micheletti S.J."/>
            <person name="Nasrallah M.E."/>
            <person name="Ortiz D."/>
            <person name="Piller C.R."/>
            <person name="Privatt S.R."/>
            <person name="Schneider S.L."/>
            <person name="Sharp S."/>
            <person name="Smith T.C."/>
            <person name="Stanton J.D."/>
            <person name="Ullery H.E."/>
            <person name="Wilson R.J."/>
            <person name="Serrano M.G."/>
            <person name="Buck G."/>
            <person name="Lee V."/>
            <person name="Wang Y."/>
            <person name="Carvalho R."/>
            <person name="Voegtly L."/>
            <person name="Shi R."/>
            <person name="Duckworth R."/>
            <person name="Johnson A."/>
            <person name="Loviza R."/>
            <person name="Walstead R."/>
            <person name="Shah Z."/>
            <person name="Kiflezghi M."/>
            <person name="Wade K."/>
            <person name="Ball S.L."/>
            <person name="Bradley K.W."/>
            <person name="Asai D.J."/>
            <person name="Bowman C.A."/>
            <person name="Russell D.A."/>
            <person name="Pope W.H."/>
            <person name="Jacobs-Sera D."/>
            <person name="Hendrix R.W."/>
            <person name="Hatfull G.F."/>
        </authorList>
    </citation>
    <scope>NUCLEOTIDE SEQUENCE</scope>
</reference>
<evidence type="ECO:0000256" key="1">
    <source>
        <dbReference type="SAM" id="Phobius"/>
    </source>
</evidence>
<feature type="transmembrane region" description="Helical" evidence="1">
    <location>
        <begin position="79"/>
        <end position="101"/>
    </location>
</feature>
<evidence type="ECO:0000259" key="2">
    <source>
        <dbReference type="Pfam" id="PF03816"/>
    </source>
</evidence>
<keyword evidence="1" id="KW-0812">Transmembrane</keyword>
<keyword evidence="1" id="KW-1133">Transmembrane helix</keyword>
<organism evidence="3">
    <name type="scientific">metagenome</name>
    <dbReference type="NCBI Taxonomy" id="256318"/>
    <lineage>
        <taxon>unclassified sequences</taxon>
        <taxon>metagenomes</taxon>
    </lineage>
</organism>
<dbReference type="NCBIfam" id="TIGR00350">
    <property type="entry name" value="lytR_cpsA_psr"/>
    <property type="match status" value="1"/>
</dbReference>
<dbReference type="Gene3D" id="3.40.630.190">
    <property type="entry name" value="LCP protein"/>
    <property type="match status" value="1"/>
</dbReference>
<dbReference type="PANTHER" id="PTHR33392:SF6">
    <property type="entry name" value="POLYISOPRENYL-TEICHOIC ACID--PEPTIDOGLYCAN TEICHOIC ACID TRANSFERASE TAGU"/>
    <property type="match status" value="1"/>
</dbReference>
<feature type="transmembrane region" description="Helical" evidence="1">
    <location>
        <begin position="113"/>
        <end position="133"/>
    </location>
</feature>
<dbReference type="InterPro" id="IPR004474">
    <property type="entry name" value="LytR_CpsA_psr"/>
</dbReference>
<feature type="domain" description="Cell envelope-related transcriptional attenuator" evidence="2">
    <location>
        <begin position="188"/>
        <end position="369"/>
    </location>
</feature>